<comment type="catalytic activity">
    <reaction evidence="9">
        <text>L-seryl-[protein] + ATP = O-phospho-L-seryl-[protein] + ADP + H(+)</text>
        <dbReference type="Rhea" id="RHEA:17989"/>
        <dbReference type="Rhea" id="RHEA-COMP:9863"/>
        <dbReference type="Rhea" id="RHEA-COMP:11604"/>
        <dbReference type="ChEBI" id="CHEBI:15378"/>
        <dbReference type="ChEBI" id="CHEBI:29999"/>
        <dbReference type="ChEBI" id="CHEBI:30616"/>
        <dbReference type="ChEBI" id="CHEBI:83421"/>
        <dbReference type="ChEBI" id="CHEBI:456216"/>
        <dbReference type="EC" id="2.7.11.1"/>
    </reaction>
</comment>
<dbReference type="RefSeq" id="XP_017987317.1">
    <property type="nucleotide sequence ID" value="XM_018132105.1"/>
</dbReference>
<dbReference type="GO" id="GO:0004674">
    <property type="term" value="F:protein serine/threonine kinase activity"/>
    <property type="evidence" value="ECO:0007669"/>
    <property type="project" value="UniProtKB-KW"/>
</dbReference>
<feature type="domain" description="Protein kinase" evidence="12">
    <location>
        <begin position="537"/>
        <end position="815"/>
    </location>
</feature>
<organism evidence="14 15">
    <name type="scientific">Eremothecium sinecaudum</name>
    <dbReference type="NCBI Taxonomy" id="45286"/>
    <lineage>
        <taxon>Eukaryota</taxon>
        <taxon>Fungi</taxon>
        <taxon>Dikarya</taxon>
        <taxon>Ascomycota</taxon>
        <taxon>Saccharomycotina</taxon>
        <taxon>Saccharomycetes</taxon>
        <taxon>Saccharomycetales</taxon>
        <taxon>Saccharomycetaceae</taxon>
        <taxon>Eremothecium</taxon>
    </lineage>
</organism>
<gene>
    <name evidence="14" type="ORF">AW171_hschr42208</name>
</gene>
<dbReference type="GO" id="GO:0000122">
    <property type="term" value="P:negative regulation of transcription by RNA polymerase II"/>
    <property type="evidence" value="ECO:0007669"/>
    <property type="project" value="UniProtKB-ARBA"/>
</dbReference>
<protein>
    <recommendedName>
        <fullName evidence="2">non-specific serine/threonine protein kinase</fullName>
        <ecNumber evidence="2">2.7.11.1</ecNumber>
    </recommendedName>
</protein>
<dbReference type="InterPro" id="IPR011993">
    <property type="entry name" value="PH-like_dom_sf"/>
</dbReference>
<dbReference type="PROSITE" id="PS50011">
    <property type="entry name" value="PROTEIN_KINASE_DOM"/>
    <property type="match status" value="1"/>
</dbReference>
<evidence type="ECO:0000256" key="8">
    <source>
        <dbReference type="ARBA" id="ARBA00047899"/>
    </source>
</evidence>
<evidence type="ECO:0000256" key="3">
    <source>
        <dbReference type="ARBA" id="ARBA00022527"/>
    </source>
</evidence>
<dbReference type="AlphaFoldDB" id="A0A0X8HQV9"/>
<dbReference type="GO" id="GO:0010629">
    <property type="term" value="P:negative regulation of gene expression"/>
    <property type="evidence" value="ECO:0007669"/>
    <property type="project" value="UniProtKB-ARBA"/>
</dbReference>
<dbReference type="EMBL" id="CP014244">
    <property type="protein sequence ID" value="AMD20321.1"/>
    <property type="molecule type" value="Genomic_DNA"/>
</dbReference>
<dbReference type="InterPro" id="IPR036936">
    <property type="entry name" value="CRIB_dom_sf"/>
</dbReference>
<evidence type="ECO:0000256" key="5">
    <source>
        <dbReference type="ARBA" id="ARBA00022741"/>
    </source>
</evidence>
<dbReference type="Gene3D" id="3.30.200.20">
    <property type="entry name" value="Phosphorylase Kinase, domain 1"/>
    <property type="match status" value="1"/>
</dbReference>
<feature type="region of interest" description="Disordered" evidence="10">
    <location>
        <begin position="344"/>
        <end position="514"/>
    </location>
</feature>
<keyword evidence="15" id="KW-1185">Reference proteome</keyword>
<evidence type="ECO:0000256" key="2">
    <source>
        <dbReference type="ARBA" id="ARBA00012513"/>
    </source>
</evidence>
<evidence type="ECO:0000313" key="15">
    <source>
        <dbReference type="Proteomes" id="UP000243052"/>
    </source>
</evidence>
<evidence type="ECO:0000256" key="6">
    <source>
        <dbReference type="ARBA" id="ARBA00022777"/>
    </source>
</evidence>
<dbReference type="FunFam" id="3.90.810.10:FF:000005">
    <property type="entry name" value="Non-specific serine/threonine protein kinase"/>
    <property type="match status" value="1"/>
</dbReference>
<evidence type="ECO:0000256" key="4">
    <source>
        <dbReference type="ARBA" id="ARBA00022679"/>
    </source>
</evidence>
<dbReference type="Pfam" id="PF00169">
    <property type="entry name" value="PH"/>
    <property type="match status" value="1"/>
</dbReference>
<dbReference type="GO" id="GO:0106310">
    <property type="term" value="F:protein serine kinase activity"/>
    <property type="evidence" value="ECO:0007669"/>
    <property type="project" value="RHEA"/>
</dbReference>
<dbReference type="GeneID" id="28723562"/>
<dbReference type="PANTHER" id="PTHR45832:SF22">
    <property type="entry name" value="SERINE_THREONINE-PROTEIN KINASE SAMKA-RELATED"/>
    <property type="match status" value="1"/>
</dbReference>
<proteinExistence type="inferred from homology"/>
<evidence type="ECO:0000256" key="7">
    <source>
        <dbReference type="ARBA" id="ARBA00022840"/>
    </source>
</evidence>
<feature type="compositionally biased region" description="Polar residues" evidence="10">
    <location>
        <begin position="245"/>
        <end position="264"/>
    </location>
</feature>
<dbReference type="GO" id="GO:0005524">
    <property type="term" value="F:ATP binding"/>
    <property type="evidence" value="ECO:0007669"/>
    <property type="project" value="UniProtKB-KW"/>
</dbReference>
<keyword evidence="4" id="KW-0808">Transferase</keyword>
<dbReference type="InterPro" id="IPR001849">
    <property type="entry name" value="PH_domain"/>
</dbReference>
<dbReference type="PROSITE" id="PS00108">
    <property type="entry name" value="PROTEIN_KINASE_ST"/>
    <property type="match status" value="1"/>
</dbReference>
<name>A0A0X8HQV9_9SACH</name>
<dbReference type="PROSITE" id="PS50003">
    <property type="entry name" value="PH_DOMAIN"/>
    <property type="match status" value="1"/>
</dbReference>
<evidence type="ECO:0000256" key="1">
    <source>
        <dbReference type="ARBA" id="ARBA00008874"/>
    </source>
</evidence>
<dbReference type="SMART" id="SM00220">
    <property type="entry name" value="S_TKc"/>
    <property type="match status" value="1"/>
</dbReference>
<dbReference type="InterPro" id="IPR000719">
    <property type="entry name" value="Prot_kinase_dom"/>
</dbReference>
<feature type="compositionally biased region" description="Polar residues" evidence="10">
    <location>
        <begin position="283"/>
        <end position="314"/>
    </location>
</feature>
<dbReference type="Pfam" id="PF00069">
    <property type="entry name" value="Pkinase"/>
    <property type="match status" value="1"/>
</dbReference>
<dbReference type="PROSITE" id="PS50108">
    <property type="entry name" value="CRIB"/>
    <property type="match status" value="1"/>
</dbReference>
<keyword evidence="6" id="KW-0418">Kinase</keyword>
<comment type="similarity">
    <text evidence="1">Belongs to the protein kinase superfamily. STE Ser/Thr protein kinase family. STE20 subfamily.</text>
</comment>
<dbReference type="GO" id="GO:2000910">
    <property type="term" value="P:negative regulation of sterol import"/>
    <property type="evidence" value="ECO:0007669"/>
    <property type="project" value="UniProtKB-ARBA"/>
</dbReference>
<dbReference type="STRING" id="45286.A0A0X8HQV9"/>
<dbReference type="Gene3D" id="3.90.810.10">
    <property type="entry name" value="CRIB domain"/>
    <property type="match status" value="1"/>
</dbReference>
<dbReference type="SUPFAM" id="SSF56112">
    <property type="entry name" value="Protein kinase-like (PK-like)"/>
    <property type="match status" value="1"/>
</dbReference>
<evidence type="ECO:0000256" key="9">
    <source>
        <dbReference type="ARBA" id="ARBA00048679"/>
    </source>
</evidence>
<dbReference type="CDD" id="cd06614">
    <property type="entry name" value="STKc_PAK"/>
    <property type="match status" value="1"/>
</dbReference>
<dbReference type="FunFam" id="1.10.510.10:FF:000139">
    <property type="entry name" value="Non-specific serine/threonine protein kinase"/>
    <property type="match status" value="1"/>
</dbReference>
<dbReference type="PANTHER" id="PTHR45832">
    <property type="entry name" value="SERINE/THREONINE-PROTEIN KINASE SAMKA-RELATED-RELATED"/>
    <property type="match status" value="1"/>
</dbReference>
<dbReference type="Gene3D" id="2.30.29.30">
    <property type="entry name" value="Pleckstrin-homology domain (PH domain)/Phosphotyrosine-binding domain (PTB)"/>
    <property type="match status" value="1"/>
</dbReference>
<evidence type="ECO:0000259" key="11">
    <source>
        <dbReference type="PROSITE" id="PS50003"/>
    </source>
</evidence>
<dbReference type="InterPro" id="IPR051931">
    <property type="entry name" value="PAK3-like"/>
</dbReference>
<dbReference type="EC" id="2.7.11.1" evidence="2"/>
<dbReference type="GO" id="GO:0005634">
    <property type="term" value="C:nucleus"/>
    <property type="evidence" value="ECO:0007669"/>
    <property type="project" value="UniProtKB-ARBA"/>
</dbReference>
<dbReference type="InterPro" id="IPR008271">
    <property type="entry name" value="Ser/Thr_kinase_AS"/>
</dbReference>
<keyword evidence="5" id="KW-0547">Nucleotide-binding</keyword>
<dbReference type="InterPro" id="IPR000095">
    <property type="entry name" value="CRIB_dom"/>
</dbReference>
<dbReference type="CDD" id="cd01093">
    <property type="entry name" value="CRIB_PAK_like"/>
    <property type="match status" value="1"/>
</dbReference>
<feature type="region of interest" description="Disordered" evidence="10">
    <location>
        <begin position="245"/>
        <end position="319"/>
    </location>
</feature>
<dbReference type="SMART" id="SM00285">
    <property type="entry name" value="PBD"/>
    <property type="match status" value="1"/>
</dbReference>
<dbReference type="Proteomes" id="UP000243052">
    <property type="component" value="Chromosome iv"/>
</dbReference>
<feature type="domain" description="PH" evidence="11">
    <location>
        <begin position="63"/>
        <end position="174"/>
    </location>
</feature>
<feature type="compositionally biased region" description="Polar residues" evidence="10">
    <location>
        <begin position="366"/>
        <end position="380"/>
    </location>
</feature>
<dbReference type="SUPFAM" id="SSF50729">
    <property type="entry name" value="PH domain-like"/>
    <property type="match status" value="1"/>
</dbReference>
<dbReference type="CDD" id="cd13279">
    <property type="entry name" value="PH_Cla4_Ste20"/>
    <property type="match status" value="1"/>
</dbReference>
<evidence type="ECO:0000256" key="10">
    <source>
        <dbReference type="SAM" id="MobiDB-lite"/>
    </source>
</evidence>
<keyword evidence="3" id="KW-0723">Serine/threonine-protein kinase</keyword>
<dbReference type="Pfam" id="PF00786">
    <property type="entry name" value="PBD"/>
    <property type="match status" value="1"/>
</dbReference>
<evidence type="ECO:0000259" key="13">
    <source>
        <dbReference type="PROSITE" id="PS50108"/>
    </source>
</evidence>
<accession>A0A0X8HQV9</accession>
<feature type="domain" description="CRIB" evidence="13">
    <location>
        <begin position="179"/>
        <end position="192"/>
    </location>
</feature>
<comment type="catalytic activity">
    <reaction evidence="8">
        <text>L-threonyl-[protein] + ATP = O-phospho-L-threonyl-[protein] + ADP + H(+)</text>
        <dbReference type="Rhea" id="RHEA:46608"/>
        <dbReference type="Rhea" id="RHEA-COMP:11060"/>
        <dbReference type="Rhea" id="RHEA-COMP:11605"/>
        <dbReference type="ChEBI" id="CHEBI:15378"/>
        <dbReference type="ChEBI" id="CHEBI:30013"/>
        <dbReference type="ChEBI" id="CHEBI:30616"/>
        <dbReference type="ChEBI" id="CHEBI:61977"/>
        <dbReference type="ChEBI" id="CHEBI:456216"/>
        <dbReference type="EC" id="2.7.11.1"/>
    </reaction>
</comment>
<sequence>MSLSAAAREISDSDFQDIGPAPKPPPMAFNMTKPIMKNRSQLDVSGGNGGHFGINQQNSVGLQKKKSGWVSYKEDGLLSFLWQKRYLDMNETYLSVYKSNSKDDIVLQVPLTAIVSVSRNQLKQHCFEVVRLTERSASQSSSGSENASKKSIYFATKTELELHHWLDFIFSKCPLLSGVSSPTNFTHKVHVGFDPETGSFVGMPLNWEKLLKHSRITGEDWNNNSAAVIQVLQFYQEYNSGVTSQVSISPSKNPQKTSLTSNQAPLGIDSKAQGPNDKKGTPATPQKEQPSQVPKTSLFTVNSASSSSKRSPTVAQPKKEAPLQPVLYAEGLFGAFPSMANKHPANYSKQKSSFPPISAPSPVDATPSTHGKTPKTNVPISNPPPTPTPQLQLNSSREQYPKVKVTAQTLPSGKKNPITDSPLYNYEAPKPSSPIPAAPMKLVPPLRLQPQRPAPNRPPQLLNTKDSAPAKVPQPVKPYGNVAAQPSYKDPKKPEAVPGPGGPSVTRPKKTSPAMSTAEIMAKLQAVTFNTDTTPFFQMIEKAGQGASGSVYLAKRLKDPPQDENNAVHNHMANGRVGEKVAIKQMILSKQPRKELIVNEIMIMKASQHKNIVNFLEAYLKTDDDLWVVMEYMEGGSLTDVIENAMSGDASKCSMTEGQVAYIVRETCQGLNFLHSKQIIHRDIKSDNVLLDKMGRVKITDFGFCAKLTDKRKKRATMVGTPYWMAPEVVKQREYDEKVDVWSLGIMTIEMLEGEPPYLNEEPLKALYLIATNGTPKLKRPDLLSLEIKRFLSVCLCVDVRYRASTEELLHHSFFERSCQPSELATLLKWNKNNS</sequence>
<evidence type="ECO:0000259" key="12">
    <source>
        <dbReference type="PROSITE" id="PS50011"/>
    </source>
</evidence>
<dbReference type="FunFam" id="2.30.29.30:FF:000356">
    <property type="entry name" value="Non-specific serine/threonine protein kinase"/>
    <property type="match status" value="1"/>
</dbReference>
<dbReference type="SMART" id="SM00233">
    <property type="entry name" value="PH"/>
    <property type="match status" value="1"/>
</dbReference>
<reference evidence="14 15" key="1">
    <citation type="submission" date="2016-01" db="EMBL/GenBank/DDBJ databases">
        <title>Genome sequence of the yeast Holleya sinecauda.</title>
        <authorList>
            <person name="Dietrich F.S."/>
        </authorList>
    </citation>
    <scope>NUCLEOTIDE SEQUENCE [LARGE SCALE GENOMIC DNA]</scope>
    <source>
        <strain evidence="14 15">ATCC 58844</strain>
    </source>
</reference>
<dbReference type="Gene3D" id="1.10.510.10">
    <property type="entry name" value="Transferase(Phosphotransferase) domain 1"/>
    <property type="match status" value="1"/>
</dbReference>
<dbReference type="OrthoDB" id="248923at2759"/>
<dbReference type="GO" id="GO:0035376">
    <property type="term" value="P:sterol import"/>
    <property type="evidence" value="ECO:0007669"/>
    <property type="project" value="UniProtKB-ARBA"/>
</dbReference>
<feature type="region of interest" description="Disordered" evidence="10">
    <location>
        <begin position="8"/>
        <end position="29"/>
    </location>
</feature>
<evidence type="ECO:0000313" key="14">
    <source>
        <dbReference type="EMBL" id="AMD20321.1"/>
    </source>
</evidence>
<dbReference type="InterPro" id="IPR033923">
    <property type="entry name" value="PAK_BD"/>
</dbReference>
<dbReference type="InterPro" id="IPR011009">
    <property type="entry name" value="Kinase-like_dom_sf"/>
</dbReference>
<keyword evidence="7" id="KW-0067">ATP-binding</keyword>